<evidence type="ECO:0000256" key="1">
    <source>
        <dbReference type="SAM" id="SignalP"/>
    </source>
</evidence>
<feature type="signal peptide" evidence="1">
    <location>
        <begin position="1"/>
        <end position="21"/>
    </location>
</feature>
<evidence type="ECO:0008006" key="4">
    <source>
        <dbReference type="Google" id="ProtNLM"/>
    </source>
</evidence>
<sequence length="233" mass="26377">MRPADIFTAFILAMLAASASAATQSYYGEAEDLVTGKLLYREYHTVEYGGGIPVKRTVDYKNPQGELIAEKINIYADNPLTPSFNLIEPDTGYREALSMMGDQLQMILQQPGEPVQRDRLTLPDDLLVVDAGFDELIRSHWETLVAGDDLTFYFASVARFDLIRFRVERVNNSDQGKVVIRMQLASRLLAWLLDPIQLEYDAESRRLLSYRGLTNIRSASGDNYIASITYFYP</sequence>
<proteinExistence type="predicted"/>
<keyword evidence="3" id="KW-1185">Reference proteome</keyword>
<dbReference type="RefSeq" id="WP_225676777.1">
    <property type="nucleotide sequence ID" value="NZ_JAEDAH010000099.1"/>
</dbReference>
<name>A0ABS7ZTQ7_9GAMM</name>
<feature type="chain" id="PRO_5046230046" description="DUF3108 domain-containing protein" evidence="1">
    <location>
        <begin position="22"/>
        <end position="233"/>
    </location>
</feature>
<gene>
    <name evidence="2" type="ORF">I9W95_16155</name>
</gene>
<reference evidence="2 3" key="1">
    <citation type="submission" date="2020-12" db="EMBL/GenBank/DDBJ databases">
        <title>Novel Thalassolituus-related marine hydrocarbonoclastic bacteria mediated algae-derived hydrocarbons mineralization in twilight zone of the northern South China Sea.</title>
        <authorList>
            <person name="Dong C."/>
        </authorList>
    </citation>
    <scope>NUCLEOTIDE SEQUENCE [LARGE SCALE GENOMIC DNA]</scope>
    <source>
        <strain evidence="2 3">IMCC1826</strain>
    </source>
</reference>
<evidence type="ECO:0000313" key="2">
    <source>
        <dbReference type="EMBL" id="MCA6065134.1"/>
    </source>
</evidence>
<keyword evidence="1" id="KW-0732">Signal</keyword>
<organism evidence="2 3">
    <name type="scientific">Thalassolituus marinus</name>
    <dbReference type="NCBI Taxonomy" id="671053"/>
    <lineage>
        <taxon>Bacteria</taxon>
        <taxon>Pseudomonadati</taxon>
        <taxon>Pseudomonadota</taxon>
        <taxon>Gammaproteobacteria</taxon>
        <taxon>Oceanospirillales</taxon>
        <taxon>Oceanospirillaceae</taxon>
        <taxon>Thalassolituus</taxon>
    </lineage>
</organism>
<protein>
    <recommendedName>
        <fullName evidence="4">DUF3108 domain-containing protein</fullName>
    </recommendedName>
</protein>
<accession>A0ABS7ZTQ7</accession>
<dbReference type="EMBL" id="JAEDAH010000099">
    <property type="protein sequence ID" value="MCA6065134.1"/>
    <property type="molecule type" value="Genomic_DNA"/>
</dbReference>
<evidence type="ECO:0000313" key="3">
    <source>
        <dbReference type="Proteomes" id="UP000714380"/>
    </source>
</evidence>
<comment type="caution">
    <text evidence="2">The sequence shown here is derived from an EMBL/GenBank/DDBJ whole genome shotgun (WGS) entry which is preliminary data.</text>
</comment>
<dbReference type="Proteomes" id="UP000714380">
    <property type="component" value="Unassembled WGS sequence"/>
</dbReference>